<name>A0A2W4YB08_9CYAN</name>
<dbReference type="InterPro" id="IPR021373">
    <property type="entry name" value="DUF2993"/>
</dbReference>
<proteinExistence type="predicted"/>
<organism evidence="1 2">
    <name type="scientific">Shackletoniella antarctica</name>
    <dbReference type="NCBI Taxonomy" id="268115"/>
    <lineage>
        <taxon>Bacteria</taxon>
        <taxon>Bacillati</taxon>
        <taxon>Cyanobacteriota</taxon>
        <taxon>Cyanophyceae</taxon>
        <taxon>Oculatellales</taxon>
        <taxon>Oculatellaceae</taxon>
        <taxon>Shackletoniella</taxon>
    </lineage>
</organism>
<dbReference type="AlphaFoldDB" id="A0A2W4YB08"/>
<reference evidence="1 2" key="2">
    <citation type="submission" date="2018-06" db="EMBL/GenBank/DDBJ databases">
        <title>Metagenomic assembly of (sub)arctic Cyanobacteria and their associated microbiome from non-axenic cultures.</title>
        <authorList>
            <person name="Baurain D."/>
        </authorList>
    </citation>
    <scope>NUCLEOTIDE SEQUENCE [LARGE SCALE GENOMIC DNA]</scope>
    <source>
        <strain evidence="1">ULC041bin1</strain>
    </source>
</reference>
<evidence type="ECO:0000313" key="1">
    <source>
        <dbReference type="EMBL" id="PZO40338.1"/>
    </source>
</evidence>
<accession>A0A2W4YB08</accession>
<evidence type="ECO:0000313" key="2">
    <source>
        <dbReference type="Proteomes" id="UP000249081"/>
    </source>
</evidence>
<dbReference type="EMBL" id="QBMN01000075">
    <property type="protein sequence ID" value="PZO40338.1"/>
    <property type="molecule type" value="Genomic_DNA"/>
</dbReference>
<gene>
    <name evidence="1" type="ORF">DCF17_12010</name>
</gene>
<protein>
    <submittedName>
        <fullName evidence="1">DUF2993 domain-containing protein</fullName>
    </submittedName>
</protein>
<comment type="caution">
    <text evidence="1">The sequence shown here is derived from an EMBL/GenBank/DDBJ whole genome shotgun (WGS) entry which is preliminary data.</text>
</comment>
<dbReference type="Pfam" id="PF11209">
    <property type="entry name" value="LmeA"/>
    <property type="match status" value="1"/>
</dbReference>
<reference evidence="2" key="1">
    <citation type="submission" date="2018-04" db="EMBL/GenBank/DDBJ databases">
        <authorList>
            <person name="Cornet L."/>
        </authorList>
    </citation>
    <scope>NUCLEOTIDE SEQUENCE [LARGE SCALE GENOMIC DNA]</scope>
</reference>
<sequence length="288" mass="31627">MELITIILSTLLGVVGTGGVVVDTLAEAALRDQIAGAESLQVRIDNVPNYQLINGRIEKTRIAARGIETRQLPGLRIDSIDLETDAVDVDLARLQQGELVLDEPAQVALRLRLKASDLNVFLQSPLVQGWLDSLQFSLPGAGGDREQNRYGLANPSLEFLEGDRFRIVVDLEDRVADENIAIAVDLGLRVLNGHRLALVDPKITVDGEDTPPQLLESFVQGAQERLTLRLLEESGITARILNFKVRDNELDIAIFARIEPTSPFLTRQNATASFRSCPPCALGWPRLP</sequence>
<dbReference type="Proteomes" id="UP000249081">
    <property type="component" value="Unassembled WGS sequence"/>
</dbReference>